<comment type="function">
    <text evidence="1">Transcriptional repressor of xylose-utilizing enzymes.</text>
</comment>
<reference evidence="5 6" key="1">
    <citation type="submission" date="2023-05" db="EMBL/GenBank/DDBJ databases">
        <title>[ruminococcus] sp. nov., isolated from a pig farm feces dump.</title>
        <authorList>
            <person name="Chang Y.-H."/>
        </authorList>
    </citation>
    <scope>NUCLEOTIDE SEQUENCE [LARGE SCALE GENOMIC DNA]</scope>
    <source>
        <strain evidence="5 6">YH-rum2234</strain>
    </source>
</reference>
<dbReference type="GO" id="GO:0042732">
    <property type="term" value="P:D-xylose metabolic process"/>
    <property type="evidence" value="ECO:0007669"/>
    <property type="project" value="UniProtKB-KW"/>
</dbReference>
<sequence length="401" mass="43283">MAIENIRQFYDEMSKAEKRVADFMIEHPEETLDLSIAELAKKSETSDATVIRMCRHIGYSGFAQMKLGLAGSLAAELKRPVSGYLIGIDVGGTNTKLMIMNEQQEVIAKRQIATRGEEGYETAGDAMIQAIDFMFTEAGIEEPNVLAVAMGLPGTVDKEKNQTVWLSKLHWDGFNPAEKIGAYYNAPSFIDNDANINALGEYAFGSNGKNDNMVLITLGTGVGCGVIINGKIYGGASNMAAELGHMIVDAYDGDICLCGRRGHLEAYCSGSALKRDAVFMMGTCPDTVLHEYMKEAGGVFENQMVTRGAMAGDQVCLRLLDRYIHYLAVGVTNVMMMYNPSIIVIGGGLSNAGELLLKPLNEKTKEMVAQERSWCPVVQATLGSEAGMYGACTLAGQSIGL</sequence>
<dbReference type="InterPro" id="IPR000600">
    <property type="entry name" value="ROK"/>
</dbReference>
<dbReference type="InterPro" id="IPR049874">
    <property type="entry name" value="ROK_cs"/>
</dbReference>
<feature type="domain" description="HTH rpiR-type" evidence="4">
    <location>
        <begin position="1"/>
        <end position="76"/>
    </location>
</feature>
<evidence type="ECO:0000313" key="5">
    <source>
        <dbReference type="EMBL" id="MDI9240869.1"/>
    </source>
</evidence>
<dbReference type="RefSeq" id="WP_283229385.1">
    <property type="nucleotide sequence ID" value="NZ_JASGBQ010000001.1"/>
</dbReference>
<evidence type="ECO:0000313" key="6">
    <source>
        <dbReference type="Proteomes" id="UP001300383"/>
    </source>
</evidence>
<accession>A0AAP4B6U2</accession>
<evidence type="ECO:0000256" key="3">
    <source>
        <dbReference type="ARBA" id="ARBA00022629"/>
    </source>
</evidence>
<gene>
    <name evidence="5" type="ORF">QJ036_00040</name>
</gene>
<dbReference type="SUPFAM" id="SSF53067">
    <property type="entry name" value="Actin-like ATPase domain"/>
    <property type="match status" value="1"/>
</dbReference>
<dbReference type="InterPro" id="IPR000281">
    <property type="entry name" value="HTH_RpiR"/>
</dbReference>
<dbReference type="Pfam" id="PF00480">
    <property type="entry name" value="ROK"/>
    <property type="match status" value="1"/>
</dbReference>
<dbReference type="PANTHER" id="PTHR18964:SF149">
    <property type="entry name" value="BIFUNCTIONAL UDP-N-ACETYLGLUCOSAMINE 2-EPIMERASE_N-ACETYLMANNOSAMINE KINASE"/>
    <property type="match status" value="1"/>
</dbReference>
<evidence type="ECO:0000256" key="2">
    <source>
        <dbReference type="ARBA" id="ARBA00006479"/>
    </source>
</evidence>
<dbReference type="PROSITE" id="PS51071">
    <property type="entry name" value="HTH_RPIR"/>
    <property type="match status" value="1"/>
</dbReference>
<dbReference type="PANTHER" id="PTHR18964">
    <property type="entry name" value="ROK (REPRESSOR, ORF, KINASE) FAMILY"/>
    <property type="match status" value="1"/>
</dbReference>
<proteinExistence type="inferred from homology"/>
<dbReference type="InterPro" id="IPR036388">
    <property type="entry name" value="WH-like_DNA-bd_sf"/>
</dbReference>
<evidence type="ECO:0000259" key="4">
    <source>
        <dbReference type="PROSITE" id="PS51071"/>
    </source>
</evidence>
<dbReference type="GO" id="GO:0003700">
    <property type="term" value="F:DNA-binding transcription factor activity"/>
    <property type="evidence" value="ECO:0007669"/>
    <property type="project" value="InterPro"/>
</dbReference>
<organism evidence="5 6">
    <name type="scientific">Fusibacillus kribbianus</name>
    <dbReference type="NCBI Taxonomy" id="3044208"/>
    <lineage>
        <taxon>Bacteria</taxon>
        <taxon>Bacillati</taxon>
        <taxon>Bacillota</taxon>
        <taxon>Clostridia</taxon>
        <taxon>Lachnospirales</taxon>
        <taxon>Lachnospiraceae</taxon>
        <taxon>Fusibacillus</taxon>
    </lineage>
</organism>
<comment type="caution">
    <text evidence="5">The sequence shown here is derived from an EMBL/GenBank/DDBJ whole genome shotgun (WGS) entry which is preliminary data.</text>
</comment>
<dbReference type="PROSITE" id="PS01125">
    <property type="entry name" value="ROK"/>
    <property type="match status" value="1"/>
</dbReference>
<protein>
    <submittedName>
        <fullName evidence="5">ROK family protein</fullName>
    </submittedName>
</protein>
<dbReference type="InterPro" id="IPR043129">
    <property type="entry name" value="ATPase_NBD"/>
</dbReference>
<keyword evidence="6" id="KW-1185">Reference proteome</keyword>
<dbReference type="InterPro" id="IPR009057">
    <property type="entry name" value="Homeodomain-like_sf"/>
</dbReference>
<evidence type="ECO:0000256" key="1">
    <source>
        <dbReference type="ARBA" id="ARBA00002486"/>
    </source>
</evidence>
<comment type="similarity">
    <text evidence="2">Belongs to the ROK (NagC/XylR) family.</text>
</comment>
<dbReference type="Proteomes" id="UP001300383">
    <property type="component" value="Unassembled WGS sequence"/>
</dbReference>
<keyword evidence="3" id="KW-0119">Carbohydrate metabolism</keyword>
<name>A0AAP4B6U2_9FIRM</name>
<dbReference type="Pfam" id="PF01418">
    <property type="entry name" value="HTH_6"/>
    <property type="match status" value="1"/>
</dbReference>
<dbReference type="Gene3D" id="1.10.10.10">
    <property type="entry name" value="Winged helix-like DNA-binding domain superfamily/Winged helix DNA-binding domain"/>
    <property type="match status" value="1"/>
</dbReference>
<dbReference type="SUPFAM" id="SSF46689">
    <property type="entry name" value="Homeodomain-like"/>
    <property type="match status" value="1"/>
</dbReference>
<dbReference type="AlphaFoldDB" id="A0AAP4B6U2"/>
<dbReference type="Gene3D" id="3.30.420.40">
    <property type="match status" value="2"/>
</dbReference>
<keyword evidence="3" id="KW-0859">Xylose metabolism</keyword>
<dbReference type="EMBL" id="JASGBQ010000001">
    <property type="protein sequence ID" value="MDI9240869.1"/>
    <property type="molecule type" value="Genomic_DNA"/>
</dbReference>